<feature type="transmembrane region" description="Helical" evidence="9">
    <location>
        <begin position="796"/>
        <end position="820"/>
    </location>
</feature>
<dbReference type="Proteomes" id="UP001642540">
    <property type="component" value="Unassembled WGS sequence"/>
</dbReference>
<dbReference type="InterPro" id="IPR003439">
    <property type="entry name" value="ABC_transporter-like_ATP-bd"/>
</dbReference>
<dbReference type="InterPro" id="IPR044726">
    <property type="entry name" value="ABCC_6TM_D2"/>
</dbReference>
<keyword evidence="4 9" id="KW-0812">Transmembrane</keyword>
<keyword evidence="13" id="KW-1185">Reference proteome</keyword>
<feature type="domain" description="ABC transporter" evidence="10">
    <location>
        <begin position="438"/>
        <end position="657"/>
    </location>
</feature>
<evidence type="ECO:0000259" key="11">
    <source>
        <dbReference type="PROSITE" id="PS50929"/>
    </source>
</evidence>
<evidence type="ECO:0000256" key="9">
    <source>
        <dbReference type="SAM" id="Phobius"/>
    </source>
</evidence>
<protein>
    <recommendedName>
        <fullName evidence="14">Multidrug resistance-associated protein 4</fullName>
    </recommendedName>
</protein>
<dbReference type="Pfam" id="PF00005">
    <property type="entry name" value="ABC_tran"/>
    <property type="match status" value="2"/>
</dbReference>
<feature type="transmembrane region" description="Helical" evidence="9">
    <location>
        <begin position="1010"/>
        <end position="1032"/>
    </location>
</feature>
<reference evidence="12 13" key="1">
    <citation type="submission" date="2024-08" db="EMBL/GenBank/DDBJ databases">
        <authorList>
            <person name="Cucini C."/>
            <person name="Frati F."/>
        </authorList>
    </citation>
    <scope>NUCLEOTIDE SEQUENCE [LARGE SCALE GENOMIC DNA]</scope>
</reference>
<dbReference type="CDD" id="cd03244">
    <property type="entry name" value="ABCC_MRP_domain2"/>
    <property type="match status" value="1"/>
</dbReference>
<evidence type="ECO:0000256" key="6">
    <source>
        <dbReference type="ARBA" id="ARBA00022840"/>
    </source>
</evidence>
<dbReference type="CDD" id="cd18580">
    <property type="entry name" value="ABC_6TM_ABCC_D2"/>
    <property type="match status" value="1"/>
</dbReference>
<feature type="transmembrane region" description="Helical" evidence="9">
    <location>
        <begin position="125"/>
        <end position="148"/>
    </location>
</feature>
<proteinExistence type="inferred from homology"/>
<dbReference type="CDD" id="cd03250">
    <property type="entry name" value="ABCC_MRP_domain1"/>
    <property type="match status" value="1"/>
</dbReference>
<accession>A0ABP1QRG6</accession>
<evidence type="ECO:0000256" key="3">
    <source>
        <dbReference type="ARBA" id="ARBA00022448"/>
    </source>
</evidence>
<comment type="caution">
    <text evidence="12">The sequence shown here is derived from an EMBL/GenBank/DDBJ whole genome shotgun (WGS) entry which is preliminary data.</text>
</comment>
<feature type="transmembrane region" description="Helical" evidence="9">
    <location>
        <begin position="721"/>
        <end position="743"/>
    </location>
</feature>
<dbReference type="PANTHER" id="PTHR24223:SF456">
    <property type="entry name" value="MULTIDRUG RESISTANCE-ASSOCIATED PROTEIN LETHAL(2)03659"/>
    <property type="match status" value="1"/>
</dbReference>
<feature type="transmembrane region" description="Helical" evidence="9">
    <location>
        <begin position="160"/>
        <end position="178"/>
    </location>
</feature>
<feature type="transmembrane region" description="Helical" evidence="9">
    <location>
        <begin position="235"/>
        <end position="257"/>
    </location>
</feature>
<name>A0ABP1QRG6_9HEXA</name>
<evidence type="ECO:0000256" key="5">
    <source>
        <dbReference type="ARBA" id="ARBA00022741"/>
    </source>
</evidence>
<dbReference type="Gene3D" id="3.40.50.300">
    <property type="entry name" value="P-loop containing nucleotide triphosphate hydrolases"/>
    <property type="match status" value="2"/>
</dbReference>
<evidence type="ECO:0000256" key="4">
    <source>
        <dbReference type="ARBA" id="ARBA00022692"/>
    </source>
</evidence>
<dbReference type="InterPro" id="IPR011527">
    <property type="entry name" value="ABC1_TM_dom"/>
</dbReference>
<dbReference type="PROSITE" id="PS50893">
    <property type="entry name" value="ABC_TRANSPORTER_2"/>
    <property type="match status" value="2"/>
</dbReference>
<feature type="domain" description="ABC transporter" evidence="10">
    <location>
        <begin position="1080"/>
        <end position="1315"/>
    </location>
</feature>
<keyword evidence="5" id="KW-0547">Nucleotide-binding</keyword>
<dbReference type="SUPFAM" id="SSF90123">
    <property type="entry name" value="ABC transporter transmembrane region"/>
    <property type="match status" value="2"/>
</dbReference>
<dbReference type="InterPro" id="IPR027417">
    <property type="entry name" value="P-loop_NTPase"/>
</dbReference>
<comment type="similarity">
    <text evidence="2">Belongs to the ABC transporter superfamily. ABCC family. Conjugate transporter (TC 3.A.1.208) subfamily.</text>
</comment>
<dbReference type="PANTHER" id="PTHR24223">
    <property type="entry name" value="ATP-BINDING CASSETTE SUB-FAMILY C"/>
    <property type="match status" value="1"/>
</dbReference>
<dbReference type="InterPro" id="IPR050173">
    <property type="entry name" value="ABC_transporter_C-like"/>
</dbReference>
<keyword evidence="3" id="KW-0813">Transport</keyword>
<dbReference type="EMBL" id="CAXLJM020000046">
    <property type="protein sequence ID" value="CAL8110800.1"/>
    <property type="molecule type" value="Genomic_DNA"/>
</dbReference>
<evidence type="ECO:0000256" key="1">
    <source>
        <dbReference type="ARBA" id="ARBA00004141"/>
    </source>
</evidence>
<keyword evidence="8 9" id="KW-0472">Membrane</keyword>
<comment type="subcellular location">
    <subcellularLocation>
        <location evidence="1">Membrane</location>
        <topology evidence="1">Multi-pass membrane protein</topology>
    </subcellularLocation>
</comment>
<dbReference type="Gene3D" id="1.20.1560.10">
    <property type="entry name" value="ABC transporter type 1, transmembrane domain"/>
    <property type="match status" value="2"/>
</dbReference>
<evidence type="ECO:0008006" key="14">
    <source>
        <dbReference type="Google" id="ProtNLM"/>
    </source>
</evidence>
<feature type="transmembrane region" description="Helical" evidence="9">
    <location>
        <begin position="983"/>
        <end position="1003"/>
    </location>
</feature>
<evidence type="ECO:0000259" key="10">
    <source>
        <dbReference type="PROSITE" id="PS50893"/>
    </source>
</evidence>
<dbReference type="InterPro" id="IPR003593">
    <property type="entry name" value="AAA+_ATPase"/>
</dbReference>
<feature type="transmembrane region" description="Helical" evidence="9">
    <location>
        <begin position="263"/>
        <end position="279"/>
    </location>
</feature>
<feature type="domain" description="ABC transmembrane type-1" evidence="11">
    <location>
        <begin position="785"/>
        <end position="1007"/>
    </location>
</feature>
<organism evidence="12 13">
    <name type="scientific">Orchesella dallaii</name>
    <dbReference type="NCBI Taxonomy" id="48710"/>
    <lineage>
        <taxon>Eukaryota</taxon>
        <taxon>Metazoa</taxon>
        <taxon>Ecdysozoa</taxon>
        <taxon>Arthropoda</taxon>
        <taxon>Hexapoda</taxon>
        <taxon>Collembola</taxon>
        <taxon>Entomobryomorpha</taxon>
        <taxon>Entomobryoidea</taxon>
        <taxon>Orchesellidae</taxon>
        <taxon>Orchesellinae</taxon>
        <taxon>Orchesella</taxon>
    </lineage>
</organism>
<evidence type="ECO:0000256" key="2">
    <source>
        <dbReference type="ARBA" id="ARBA00009726"/>
    </source>
</evidence>
<evidence type="ECO:0000313" key="13">
    <source>
        <dbReference type="Proteomes" id="UP001642540"/>
    </source>
</evidence>
<feature type="transmembrane region" description="Helical" evidence="9">
    <location>
        <begin position="879"/>
        <end position="911"/>
    </location>
</feature>
<gene>
    <name evidence="12" type="ORF">ODALV1_LOCUS14450</name>
</gene>
<evidence type="ECO:0000256" key="8">
    <source>
        <dbReference type="ARBA" id="ARBA00023136"/>
    </source>
</evidence>
<dbReference type="SMART" id="SM00382">
    <property type="entry name" value="AAA"/>
    <property type="match status" value="2"/>
</dbReference>
<evidence type="ECO:0000256" key="7">
    <source>
        <dbReference type="ARBA" id="ARBA00022989"/>
    </source>
</evidence>
<dbReference type="PROSITE" id="PS50929">
    <property type="entry name" value="ABC_TM1F"/>
    <property type="match status" value="2"/>
</dbReference>
<dbReference type="SUPFAM" id="SSF52540">
    <property type="entry name" value="P-loop containing nucleoside triphosphate hydrolases"/>
    <property type="match status" value="2"/>
</dbReference>
<feature type="transmembrane region" description="Helical" evidence="9">
    <location>
        <begin position="377"/>
        <end position="402"/>
    </location>
</feature>
<sequence>MDVPRRDPKPSPLERANFFSKHFLVWFWPIFKLGSRGPLGKNDLWDPPNDDKAQANADSLEREWRASLLANDTVSVSSVDPEEVKFIAPNGTATAPQDPNQTQNNGYVCLLQALRRTFGSTYFRVWPLIIFNDCVLRVVQPWFMLLLIRTFIENTVDLKAQYLYAAGVCVSTLLLTLTNNPCQFYLGRVGQRCRIALGSLIQRKMVRISAGGQQTDQGQITTLISNDAAYVEANLLNIPSLLVAPLQLIIFMGFLWYEFGLSSMAGVAFILLYMPFQYWNGTLSSSYRAAIGKRTDERTRTLTEVICGINSLKMYAWESIFQSIVQKRRKAEVKELRRRSRLHAFQMSIFLTSSRIVPFLTFLAFVLGGGPLTADRVFYAIAVYNTMTHYMVFMLPGGIRALGEIKGSLQRIQTFLLLEEKPDNGDSYKRNAGMSAEIKLSEVSASWSRSNGKSVLKNITCKLEQNKLVMIVGKIGSGKSSLLRLILNELQITGGNVVINGSVSYAPQESYVFPGSIRQNIIFTNEVDENRYNRVIEASGLSQDIRQFTKGDKRSVVGLSGGQEARVNLARALYHNANIYLLDDPLSAVDTGVSRHIFENSFKGFLKDKLRLVVTHQVHYLSEADHIIVVDNGRILKQGAYADVEQTVRDLIGKITDAADVDSVVPTTSDAKTVGPAAKLQSSIQVEDEEEEIDDEDSGKGSLGFKIYWKYFNAGKSNCQLFCYLAIFVIAQIFTTLIEYWLAKWTNAEEKMYESSLNKTAITEETDSPTPSAIPAFNWNSFEDFLSHLDNLEQHMYLYIYLGLTITVFLTNLAKAVAFFQYSMRICTNIHEKMLGSLLRAMPAFFDKNNSGRIMNRFTKDVGVIDEQIPFAFFDMWTIFLQVITVIFLIIFAIWYSVFAVVLFLLALGYVRGYYVTTSRELKRIDGTTRSPVISHLQATFSGLVTVRALEAESKLSEEFDYLQDENTSATISFLAASQCFNIWIEILATFLLTFVAFGFLLAQNYLGMTFLGGNVGLAICNAMSLTIWLQYGMKISAIVENLMVSVERALQYTKLVPEAPLESAEDTKLPTGWPNDGSINFNKVTLSYDGTQDILRQLSFSINANEKIGIVGKTGAGKSSVLRALFRMTELSGGSISINNMSIAGLGLRTLRKNLAIIPQKPQLFNATLAFNLDPRTEHEKGQELTAQIRTQMEEVLAMIGLNKDLNEEVSTNGENYSIGERQLVSLARALILGRKIVCMDEATAHVDSGTDNRIQEILRKEHANCTVMTIAHRLGTVIEYDKILVLSNGELVEFDHPHVLLQNSNGQLSKMVENMGADAESLRDRAYTAWKMKNGQQ</sequence>
<evidence type="ECO:0000313" key="12">
    <source>
        <dbReference type="EMBL" id="CAL8110800.1"/>
    </source>
</evidence>
<keyword evidence="7 9" id="KW-1133">Transmembrane helix</keyword>
<keyword evidence="6" id="KW-0067">ATP-binding</keyword>
<dbReference type="InterPro" id="IPR036640">
    <property type="entry name" value="ABC1_TM_sf"/>
</dbReference>
<dbReference type="Pfam" id="PF00664">
    <property type="entry name" value="ABC_membrane"/>
    <property type="match status" value="2"/>
</dbReference>
<feature type="transmembrane region" description="Helical" evidence="9">
    <location>
        <begin position="344"/>
        <end position="365"/>
    </location>
</feature>
<feature type="domain" description="ABC transmembrane type-1" evidence="11">
    <location>
        <begin position="135"/>
        <end position="404"/>
    </location>
</feature>